<dbReference type="Gramene" id="PHT88994">
    <property type="protein sequence ID" value="PHT88994"/>
    <property type="gene ID" value="T459_04107"/>
</dbReference>
<feature type="compositionally biased region" description="Low complexity" evidence="3">
    <location>
        <begin position="146"/>
        <end position="155"/>
    </location>
</feature>
<comment type="caution">
    <text evidence="5">The sequence shown here is derived from an EMBL/GenBank/DDBJ whole genome shotgun (WGS) entry which is preliminary data.</text>
</comment>
<dbReference type="GO" id="GO:0005737">
    <property type="term" value="C:cytoplasm"/>
    <property type="evidence" value="ECO:0007669"/>
    <property type="project" value="UniProtKB-ARBA"/>
</dbReference>
<feature type="region of interest" description="Disordered" evidence="3">
    <location>
        <begin position="505"/>
        <end position="547"/>
    </location>
</feature>
<dbReference type="SMART" id="SM00715">
    <property type="entry name" value="LA"/>
    <property type="match status" value="1"/>
</dbReference>
<feature type="compositionally biased region" description="Polar residues" evidence="3">
    <location>
        <begin position="19"/>
        <end position="35"/>
    </location>
</feature>
<dbReference type="InterPro" id="IPR036388">
    <property type="entry name" value="WH-like_DNA-bd_sf"/>
</dbReference>
<reference evidence="5 6" key="1">
    <citation type="journal article" date="2014" name="Nat. Genet.">
        <title>Genome sequence of the hot pepper provides insights into the evolution of pungency in Capsicum species.</title>
        <authorList>
            <person name="Kim S."/>
            <person name="Park M."/>
            <person name="Yeom S.I."/>
            <person name="Kim Y.M."/>
            <person name="Lee J.M."/>
            <person name="Lee H.A."/>
            <person name="Seo E."/>
            <person name="Choi J."/>
            <person name="Cheong K."/>
            <person name="Kim K.T."/>
            <person name="Jung K."/>
            <person name="Lee G.W."/>
            <person name="Oh S.K."/>
            <person name="Bae C."/>
            <person name="Kim S.B."/>
            <person name="Lee H.Y."/>
            <person name="Kim S.Y."/>
            <person name="Kim M.S."/>
            <person name="Kang B.C."/>
            <person name="Jo Y.D."/>
            <person name="Yang H.B."/>
            <person name="Jeong H.J."/>
            <person name="Kang W.H."/>
            <person name="Kwon J.K."/>
            <person name="Shin C."/>
            <person name="Lim J.Y."/>
            <person name="Park J.H."/>
            <person name="Huh J.H."/>
            <person name="Kim J.S."/>
            <person name="Kim B.D."/>
            <person name="Cohen O."/>
            <person name="Paran I."/>
            <person name="Suh M.C."/>
            <person name="Lee S.B."/>
            <person name="Kim Y.K."/>
            <person name="Shin Y."/>
            <person name="Noh S.J."/>
            <person name="Park J."/>
            <person name="Seo Y.S."/>
            <person name="Kwon S.Y."/>
            <person name="Kim H.A."/>
            <person name="Park J.M."/>
            <person name="Kim H.J."/>
            <person name="Choi S.B."/>
            <person name="Bosland P.W."/>
            <person name="Reeves G."/>
            <person name="Jo S.H."/>
            <person name="Lee B.W."/>
            <person name="Cho H.T."/>
            <person name="Choi H.S."/>
            <person name="Lee M.S."/>
            <person name="Yu Y."/>
            <person name="Do Choi Y."/>
            <person name="Park B.S."/>
            <person name="van Deynze A."/>
            <person name="Ashrafi H."/>
            <person name="Hill T."/>
            <person name="Kim W.T."/>
            <person name="Pai H.S."/>
            <person name="Ahn H.K."/>
            <person name="Yeam I."/>
            <person name="Giovannoni J.J."/>
            <person name="Rose J.K."/>
            <person name="Sorensen I."/>
            <person name="Lee S.J."/>
            <person name="Kim R.W."/>
            <person name="Choi I.Y."/>
            <person name="Choi B.S."/>
            <person name="Lim J.S."/>
            <person name="Lee Y.H."/>
            <person name="Choi D."/>
        </authorList>
    </citation>
    <scope>NUCLEOTIDE SEQUENCE [LARGE SCALE GENOMIC DNA]</scope>
    <source>
        <strain evidence="6">cv. CM334</strain>
    </source>
</reference>
<sequence length="547" mass="59245">MATPTINHHHSHWNTTTSDTQRSSAGRDVSSSWTQVVCSGESESTVEVTSSSPPPPPASVEQVVVHSTDCEQVSTAGSASSLSAEGAATQVQVESSDSNGAKKLAWNKPSNGAGGVSPVMGAVSWPALSESTKASPKSSSDDSLKDLSGGPLSLSQGTGMASASHTQANTKNVNPNTMLNHVVPSRQRSMKRGGGNSNHNNVSANSGFSQQKEQDLEVGTVNNSGKPGNCGVGSSSRDNSHRDGGQWGFQSHGGNDHQHQRNTNRRGNVGPHSRGDGTYHHGYGGRRDQERRNQDWKPHRSWGNRDSHMEPQRGPARPFLGGPPHPSPPPPFIPTPMPGQPYRTPMVYSEVPPLFYFPGPFPDPVRMPMLSPVPPVFLHVPDPQLHTRIVNQIDYYFSNENLIKDTFLRQNMDEHGWVPVTLIAGFKKVMELTDNVQLILNAVISSTVVEVQGEKLRRRNDWFHWLMPPLAQNSSVSSSQSQKKPILVENLRRLAFDDKAIRHENADAHLSRSSSTELSTPSKQHGDGMTGLAGGQHSQPMPVGNPN</sequence>
<feature type="compositionally biased region" description="Polar residues" evidence="3">
    <location>
        <begin position="220"/>
        <end position="237"/>
    </location>
</feature>
<feature type="compositionally biased region" description="Low complexity" evidence="3">
    <location>
        <begin position="511"/>
        <end position="522"/>
    </location>
</feature>
<dbReference type="OrthoDB" id="340227at2759"/>
<feature type="compositionally biased region" description="Polar residues" evidence="3">
    <location>
        <begin position="197"/>
        <end position="211"/>
    </location>
</feature>
<feature type="compositionally biased region" description="Low complexity" evidence="3">
    <location>
        <begin position="74"/>
        <end position="89"/>
    </location>
</feature>
<dbReference type="Pfam" id="PF05383">
    <property type="entry name" value="La"/>
    <property type="match status" value="1"/>
</dbReference>
<dbReference type="EMBL" id="AYRZ02000002">
    <property type="protein sequence ID" value="PHT88994.1"/>
    <property type="molecule type" value="Genomic_DNA"/>
</dbReference>
<dbReference type="SUPFAM" id="SSF46785">
    <property type="entry name" value="Winged helix' DNA-binding domain"/>
    <property type="match status" value="1"/>
</dbReference>
<evidence type="ECO:0000256" key="1">
    <source>
        <dbReference type="ARBA" id="ARBA00022884"/>
    </source>
</evidence>
<dbReference type="InterPro" id="IPR036390">
    <property type="entry name" value="WH_DNA-bd_sf"/>
</dbReference>
<feature type="domain" description="HTH La-type RNA-binding" evidence="4">
    <location>
        <begin position="379"/>
        <end position="468"/>
    </location>
</feature>
<name>A0A2G3A427_CAPAN</name>
<dbReference type="Proteomes" id="UP000222542">
    <property type="component" value="Unassembled WGS sequence"/>
</dbReference>
<feature type="region of interest" description="Disordered" evidence="3">
    <location>
        <begin position="1"/>
        <end position="333"/>
    </location>
</feature>
<evidence type="ECO:0000313" key="6">
    <source>
        <dbReference type="Proteomes" id="UP000222542"/>
    </source>
</evidence>
<accession>A0A2G3A427</accession>
<keyword evidence="1 2" id="KW-0694">RNA-binding</keyword>
<feature type="compositionally biased region" description="Polar residues" evidence="3">
    <location>
        <begin position="156"/>
        <end position="179"/>
    </location>
</feature>
<dbReference type="InterPro" id="IPR045180">
    <property type="entry name" value="La_dom_prot"/>
</dbReference>
<keyword evidence="6" id="KW-1185">Reference proteome</keyword>
<organism evidence="5 6">
    <name type="scientific">Capsicum annuum</name>
    <name type="common">Capsicum pepper</name>
    <dbReference type="NCBI Taxonomy" id="4072"/>
    <lineage>
        <taxon>Eukaryota</taxon>
        <taxon>Viridiplantae</taxon>
        <taxon>Streptophyta</taxon>
        <taxon>Embryophyta</taxon>
        <taxon>Tracheophyta</taxon>
        <taxon>Spermatophyta</taxon>
        <taxon>Magnoliopsida</taxon>
        <taxon>eudicotyledons</taxon>
        <taxon>Gunneridae</taxon>
        <taxon>Pentapetalae</taxon>
        <taxon>asterids</taxon>
        <taxon>lamiids</taxon>
        <taxon>Solanales</taxon>
        <taxon>Solanaceae</taxon>
        <taxon>Solanoideae</taxon>
        <taxon>Capsiceae</taxon>
        <taxon>Capsicum</taxon>
    </lineage>
</organism>
<dbReference type="InterPro" id="IPR006630">
    <property type="entry name" value="La_HTH"/>
</dbReference>
<dbReference type="CDD" id="cd07323">
    <property type="entry name" value="LAM"/>
    <property type="match status" value="1"/>
</dbReference>
<dbReference type="GO" id="GO:0003723">
    <property type="term" value="F:RNA binding"/>
    <property type="evidence" value="ECO:0000318"/>
    <property type="project" value="GO_Central"/>
</dbReference>
<dbReference type="FunFam" id="1.10.10.10:FF:000131">
    <property type="entry name" value="la-related protein 1B isoform X2"/>
    <property type="match status" value="1"/>
</dbReference>
<dbReference type="OMA" id="NRNGGPH"/>
<feature type="compositionally biased region" description="Low complexity" evidence="3">
    <location>
        <begin position="36"/>
        <end position="51"/>
    </location>
</feature>
<feature type="compositionally biased region" description="Polar residues" evidence="3">
    <location>
        <begin position="90"/>
        <end position="99"/>
    </location>
</feature>
<evidence type="ECO:0000256" key="2">
    <source>
        <dbReference type="PROSITE-ProRule" id="PRU00332"/>
    </source>
</evidence>
<dbReference type="AlphaFoldDB" id="A0A2G3A427"/>
<evidence type="ECO:0000313" key="5">
    <source>
        <dbReference type="EMBL" id="PHT88994.1"/>
    </source>
</evidence>
<dbReference type="PANTHER" id="PTHR22792:SF132">
    <property type="entry name" value="LA-RELATED PROTEIN 1"/>
    <property type="match status" value="1"/>
</dbReference>
<dbReference type="PROSITE" id="PS50961">
    <property type="entry name" value="HTH_LA"/>
    <property type="match status" value="1"/>
</dbReference>
<feature type="compositionally biased region" description="Pro residues" evidence="3">
    <location>
        <begin position="321"/>
        <end position="333"/>
    </location>
</feature>
<evidence type="ECO:0000259" key="4">
    <source>
        <dbReference type="PROSITE" id="PS50961"/>
    </source>
</evidence>
<dbReference type="PANTHER" id="PTHR22792">
    <property type="entry name" value="LUPUS LA PROTEIN-RELATED"/>
    <property type="match status" value="1"/>
</dbReference>
<dbReference type="STRING" id="4072.A0A2G3A427"/>
<proteinExistence type="predicted"/>
<gene>
    <name evidence="5" type="ORF">T459_04107</name>
</gene>
<evidence type="ECO:0000256" key="3">
    <source>
        <dbReference type="SAM" id="MobiDB-lite"/>
    </source>
</evidence>
<protein>
    <recommendedName>
        <fullName evidence="4">HTH La-type RNA-binding domain-containing protein</fullName>
    </recommendedName>
</protein>
<feature type="compositionally biased region" description="Basic and acidic residues" evidence="3">
    <location>
        <begin position="273"/>
        <end position="311"/>
    </location>
</feature>
<dbReference type="SMR" id="A0A2G3A427"/>
<dbReference type="Gene3D" id="1.10.10.10">
    <property type="entry name" value="Winged helix-like DNA-binding domain superfamily/Winged helix DNA-binding domain"/>
    <property type="match status" value="1"/>
</dbReference>
<reference evidence="5 6" key="2">
    <citation type="journal article" date="2017" name="Genome Biol.">
        <title>New reference genome sequences of hot pepper reveal the massive evolution of plant disease-resistance genes by retroduplication.</title>
        <authorList>
            <person name="Kim S."/>
            <person name="Park J."/>
            <person name="Yeom S.I."/>
            <person name="Kim Y.M."/>
            <person name="Seo E."/>
            <person name="Kim K.T."/>
            <person name="Kim M.S."/>
            <person name="Lee J.M."/>
            <person name="Cheong K."/>
            <person name="Shin H.S."/>
            <person name="Kim S.B."/>
            <person name="Han K."/>
            <person name="Lee J."/>
            <person name="Park M."/>
            <person name="Lee H.A."/>
            <person name="Lee H.Y."/>
            <person name="Lee Y."/>
            <person name="Oh S."/>
            <person name="Lee J.H."/>
            <person name="Choi E."/>
            <person name="Choi E."/>
            <person name="Lee S.E."/>
            <person name="Jeon J."/>
            <person name="Kim H."/>
            <person name="Choi G."/>
            <person name="Song H."/>
            <person name="Lee J."/>
            <person name="Lee S.C."/>
            <person name="Kwon J.K."/>
            <person name="Lee H.Y."/>
            <person name="Koo N."/>
            <person name="Hong Y."/>
            <person name="Kim R.W."/>
            <person name="Kang W.H."/>
            <person name="Huh J.H."/>
            <person name="Kang B.C."/>
            <person name="Yang T.J."/>
            <person name="Lee Y.H."/>
            <person name="Bennetzen J.L."/>
            <person name="Choi D."/>
        </authorList>
    </citation>
    <scope>NUCLEOTIDE SEQUENCE [LARGE SCALE GENOMIC DNA]</scope>
    <source>
        <strain evidence="6">cv. CM334</strain>
    </source>
</reference>